<accession>A0A835DX53</accession>
<reference evidence="2" key="1">
    <citation type="submission" date="2020-07" db="EMBL/GenBank/DDBJ databases">
        <title>Genome sequence and genetic diversity analysis of an under-domesticated orphan crop, white fonio (Digitaria exilis).</title>
        <authorList>
            <person name="Bennetzen J.L."/>
            <person name="Chen S."/>
            <person name="Ma X."/>
            <person name="Wang X."/>
            <person name="Yssel A.E.J."/>
            <person name="Chaluvadi S.R."/>
            <person name="Johnson M."/>
            <person name="Gangashetty P."/>
            <person name="Hamidou F."/>
            <person name="Sanogo M.D."/>
            <person name="Zwaenepoel A."/>
            <person name="Wallace J."/>
            <person name="Van De Peer Y."/>
            <person name="Van Deynze A."/>
        </authorList>
    </citation>
    <scope>NUCLEOTIDE SEQUENCE</scope>
    <source>
        <tissue evidence="2">Leaves</tissue>
    </source>
</reference>
<proteinExistence type="predicted"/>
<dbReference type="InterPro" id="IPR001810">
    <property type="entry name" value="F-box_dom"/>
</dbReference>
<evidence type="ECO:0000313" key="2">
    <source>
        <dbReference type="EMBL" id="KAF8644704.1"/>
    </source>
</evidence>
<dbReference type="OrthoDB" id="649712at2759"/>
<dbReference type="PANTHER" id="PTHR33377:SF23">
    <property type="entry name" value="NB-ARC DOMAIN-CONTAINING PROTEIN"/>
    <property type="match status" value="1"/>
</dbReference>
<protein>
    <recommendedName>
        <fullName evidence="1">F-box domain-containing protein</fullName>
    </recommendedName>
</protein>
<comment type="caution">
    <text evidence="2">The sequence shown here is derived from an EMBL/GenBank/DDBJ whole genome shotgun (WGS) entry which is preliminary data.</text>
</comment>
<dbReference type="AlphaFoldDB" id="A0A835DX53"/>
<dbReference type="PROSITE" id="PS50181">
    <property type="entry name" value="FBOX"/>
    <property type="match status" value="1"/>
</dbReference>
<evidence type="ECO:0000313" key="3">
    <source>
        <dbReference type="Proteomes" id="UP000636709"/>
    </source>
</evidence>
<dbReference type="PANTHER" id="PTHR33377">
    <property type="entry name" value="OS10G0134700 PROTEIN-RELATED"/>
    <property type="match status" value="1"/>
</dbReference>
<dbReference type="SUPFAM" id="SSF81383">
    <property type="entry name" value="F-box domain"/>
    <property type="match status" value="1"/>
</dbReference>
<dbReference type="EMBL" id="JACEFO010003067">
    <property type="protein sequence ID" value="KAF8644704.1"/>
    <property type="molecule type" value="Genomic_DNA"/>
</dbReference>
<name>A0A835DX53_9POAL</name>
<dbReference type="InterPro" id="IPR036047">
    <property type="entry name" value="F-box-like_dom_sf"/>
</dbReference>
<organism evidence="2 3">
    <name type="scientific">Digitaria exilis</name>
    <dbReference type="NCBI Taxonomy" id="1010633"/>
    <lineage>
        <taxon>Eukaryota</taxon>
        <taxon>Viridiplantae</taxon>
        <taxon>Streptophyta</taxon>
        <taxon>Embryophyta</taxon>
        <taxon>Tracheophyta</taxon>
        <taxon>Spermatophyta</taxon>
        <taxon>Magnoliopsida</taxon>
        <taxon>Liliopsida</taxon>
        <taxon>Poales</taxon>
        <taxon>Poaceae</taxon>
        <taxon>PACMAD clade</taxon>
        <taxon>Panicoideae</taxon>
        <taxon>Panicodae</taxon>
        <taxon>Paniceae</taxon>
        <taxon>Anthephorinae</taxon>
        <taxon>Digitaria</taxon>
    </lineage>
</organism>
<keyword evidence="3" id="KW-1185">Reference proteome</keyword>
<dbReference type="Pfam" id="PF00646">
    <property type="entry name" value="F-box"/>
    <property type="match status" value="1"/>
</dbReference>
<gene>
    <name evidence="2" type="ORF">HU200_066370</name>
</gene>
<dbReference type="Gene3D" id="1.20.1280.50">
    <property type="match status" value="1"/>
</dbReference>
<feature type="domain" description="F-box" evidence="1">
    <location>
        <begin position="484"/>
        <end position="535"/>
    </location>
</feature>
<evidence type="ECO:0000259" key="1">
    <source>
        <dbReference type="PROSITE" id="PS50181"/>
    </source>
</evidence>
<dbReference type="Proteomes" id="UP000636709">
    <property type="component" value="Unassembled WGS sequence"/>
</dbReference>
<sequence>MVRTQVDQPPCPPGGFFPSTLDRLRPPSRARFGHAFHLQLVDNFSRPSVMDIEHHLRWVLLRAQVIDEEAFGRNITNRAMLQQLDMLRDAMYQGYFKLDGFRYQHHNKEVAKHKIVSHYSLLSKLISVKDFRFSSGTSRKILEELQELLDSLSSMIVGTNELVMFLKSFPRLYHQPYCMHLVFENSMFGRQMETEHIISFLLHTKPHHSQELLEDGRLLVVVEVAGDLTEDAWKKCCSALKRCAAKCIKIIITSRCDNISKLGTTGVIALKYLRNEAFWYFFKTLTFGTNDPDKHPRLAFLAMEMARMLNGNFIGANGTAFVLRDNFDIDVWCKVLAFFCGVTHKHISKFGGNPSDLLNQNRPAHLGRMARDCEAFMVYDQYHRSSQEEVPNMTLQDVLYGSAKTHGKFEVLAWRSRIPPYHSHVYACEIQEPKPRAAKRKRSMRNGVMPRLSQGSFSSFDSLMLRHRPEEPAAAAEHAEDGGTSLFSDLPEDLVAEILLRVTPPALQRLRHRRVAGVCRSWRRIIADADFRRRYAHHHRAEITARRDAELALREEAERRADYTSAMYKKSYVRPSRDLVTTLSRTSFI</sequence>